<keyword evidence="5" id="KW-1185">Reference proteome</keyword>
<dbReference type="EMBL" id="JAMQYH010000001">
    <property type="protein sequence ID" value="KAJ1700643.1"/>
    <property type="molecule type" value="Genomic_DNA"/>
</dbReference>
<reference evidence="4" key="1">
    <citation type="journal article" date="2022" name="Cell">
        <title>Repeat-based holocentromeres influence genome architecture and karyotype evolution.</title>
        <authorList>
            <person name="Hofstatter P.G."/>
            <person name="Thangavel G."/>
            <person name="Lux T."/>
            <person name="Neumann P."/>
            <person name="Vondrak T."/>
            <person name="Novak P."/>
            <person name="Zhang M."/>
            <person name="Costa L."/>
            <person name="Castellani M."/>
            <person name="Scott A."/>
            <person name="Toegelov H."/>
            <person name="Fuchs J."/>
            <person name="Mata-Sucre Y."/>
            <person name="Dias Y."/>
            <person name="Vanzela A.L.L."/>
            <person name="Huettel B."/>
            <person name="Almeida C.C.S."/>
            <person name="Simkova H."/>
            <person name="Souza G."/>
            <person name="Pedrosa-Harand A."/>
            <person name="Macas J."/>
            <person name="Mayer K.F.X."/>
            <person name="Houben A."/>
            <person name="Marques A."/>
        </authorList>
    </citation>
    <scope>NUCLEOTIDE SEQUENCE</scope>
    <source>
        <strain evidence="4">RhyBre1mFocal</strain>
    </source>
</reference>
<dbReference type="AlphaFoldDB" id="A0A9Q0CUW8"/>
<sequence>MVRLSVLTIFLLGFPLHILASLSPPQGFLINCGSTEEKTYNDVTWIPDGDYIKVGNVSTIKFPDLMPMLATLRYFPDMSSRKYCYLVPVTKGANYLVRTTYYYGGFDGGDVPPVFDQIIEGTKWSLVDTRENYAKDMASYYELIVGATGRTLSVCLARNENTTSSPFISSLELMRLEDSVYNATDFSLYTLSTISRHRFGYDGPMVGYPDDQFNRYWEAYTDKNSVTTSKSNTTSVEFWNLPPDAVFSTGLTTSRVENLTVQWPSMPLPPADYYVALYFQDDRSPSLFSWRIFDVMINGEMFYKGLNVSTGGTMVYSASWPLSGLTTITLVPDVNSPIGPIINAAELLMVVPLGGRTHPRDVIGMTALAKEFDQTPPDWSGDPCLPAGNSWTGMTCSEDNLARVISLNLTNYGLGGYISENIANLTGIKSIWLPGNQITGTIPEMGTLRQLAFLHLENNKLTGSIPQSLGTLPKIQEVFIQNNDLDYTIPDNLKNKTGLVLQVSPGNS</sequence>
<proteinExistence type="predicted"/>
<dbReference type="GO" id="GO:0016020">
    <property type="term" value="C:membrane"/>
    <property type="evidence" value="ECO:0007669"/>
    <property type="project" value="UniProtKB-SubCell"/>
</dbReference>
<evidence type="ECO:0000313" key="4">
    <source>
        <dbReference type="EMBL" id="KAJ1700643.1"/>
    </source>
</evidence>
<dbReference type="InterPro" id="IPR024788">
    <property type="entry name" value="Malectin-like_Carb-bd_dom"/>
</dbReference>
<accession>A0A9Q0CUW8</accession>
<feature type="signal peptide" evidence="2">
    <location>
        <begin position="1"/>
        <end position="20"/>
    </location>
</feature>
<dbReference type="PANTHER" id="PTHR45631:SF45">
    <property type="entry name" value="LEUCINE-RICH REPEAT (LRR) FAMILY PROTEIN"/>
    <property type="match status" value="1"/>
</dbReference>
<dbReference type="Proteomes" id="UP001151287">
    <property type="component" value="Unassembled WGS sequence"/>
</dbReference>
<dbReference type="PANTHER" id="PTHR45631">
    <property type="entry name" value="OS07G0107800 PROTEIN-RELATED"/>
    <property type="match status" value="1"/>
</dbReference>
<dbReference type="SUPFAM" id="SSF52058">
    <property type="entry name" value="L domain-like"/>
    <property type="match status" value="1"/>
</dbReference>
<name>A0A9Q0CUW8_9POAL</name>
<dbReference type="Gene3D" id="3.80.10.10">
    <property type="entry name" value="Ribonuclease Inhibitor"/>
    <property type="match status" value="1"/>
</dbReference>
<dbReference type="InterPro" id="IPR001611">
    <property type="entry name" value="Leu-rich_rpt"/>
</dbReference>
<keyword evidence="2" id="KW-0732">Signal</keyword>
<comment type="caution">
    <text evidence="4">The sequence shown here is derived from an EMBL/GenBank/DDBJ whole genome shotgun (WGS) entry which is preliminary data.</text>
</comment>
<comment type="subcellular location">
    <subcellularLocation>
        <location evidence="1">Membrane</location>
        <topology evidence="1">Single-pass membrane protein</topology>
    </subcellularLocation>
</comment>
<evidence type="ECO:0000256" key="2">
    <source>
        <dbReference type="SAM" id="SignalP"/>
    </source>
</evidence>
<dbReference type="OrthoDB" id="1394818at2759"/>
<evidence type="ECO:0000259" key="3">
    <source>
        <dbReference type="Pfam" id="PF12819"/>
    </source>
</evidence>
<dbReference type="Gene3D" id="2.60.120.430">
    <property type="entry name" value="Galactose-binding lectin"/>
    <property type="match status" value="2"/>
</dbReference>
<protein>
    <recommendedName>
        <fullName evidence="3">Malectin-like domain-containing protein</fullName>
    </recommendedName>
</protein>
<dbReference type="Pfam" id="PF12819">
    <property type="entry name" value="Malectin_like"/>
    <property type="match status" value="1"/>
</dbReference>
<dbReference type="Pfam" id="PF00560">
    <property type="entry name" value="LRR_1"/>
    <property type="match status" value="1"/>
</dbReference>
<gene>
    <name evidence="4" type="ORF">LUZ63_000422</name>
</gene>
<evidence type="ECO:0000256" key="1">
    <source>
        <dbReference type="ARBA" id="ARBA00004167"/>
    </source>
</evidence>
<dbReference type="InterPro" id="IPR032675">
    <property type="entry name" value="LRR_dom_sf"/>
</dbReference>
<feature type="domain" description="Malectin-like" evidence="3">
    <location>
        <begin position="30"/>
        <end position="348"/>
    </location>
</feature>
<organism evidence="4 5">
    <name type="scientific">Rhynchospora breviuscula</name>
    <dbReference type="NCBI Taxonomy" id="2022672"/>
    <lineage>
        <taxon>Eukaryota</taxon>
        <taxon>Viridiplantae</taxon>
        <taxon>Streptophyta</taxon>
        <taxon>Embryophyta</taxon>
        <taxon>Tracheophyta</taxon>
        <taxon>Spermatophyta</taxon>
        <taxon>Magnoliopsida</taxon>
        <taxon>Liliopsida</taxon>
        <taxon>Poales</taxon>
        <taxon>Cyperaceae</taxon>
        <taxon>Cyperoideae</taxon>
        <taxon>Rhynchosporeae</taxon>
        <taxon>Rhynchospora</taxon>
    </lineage>
</organism>
<feature type="chain" id="PRO_5040322889" description="Malectin-like domain-containing protein" evidence="2">
    <location>
        <begin position="21"/>
        <end position="508"/>
    </location>
</feature>
<evidence type="ECO:0000313" key="5">
    <source>
        <dbReference type="Proteomes" id="UP001151287"/>
    </source>
</evidence>